<gene>
    <name evidence="3" type="ORF">ACFPZ3_22150</name>
</gene>
<comment type="caution">
    <text evidence="3">The sequence shown here is derived from an EMBL/GenBank/DDBJ whole genome shotgun (WGS) entry which is preliminary data.</text>
</comment>
<accession>A0ABW1CLC3</accession>
<feature type="region of interest" description="Disordered" evidence="1">
    <location>
        <begin position="154"/>
        <end position="212"/>
    </location>
</feature>
<dbReference type="Proteomes" id="UP001596058">
    <property type="component" value="Unassembled WGS sequence"/>
</dbReference>
<dbReference type="Pfam" id="PF13302">
    <property type="entry name" value="Acetyltransf_3"/>
    <property type="match status" value="1"/>
</dbReference>
<organism evidence="3 4">
    <name type="scientific">Nonomuraea insulae</name>
    <dbReference type="NCBI Taxonomy" id="1616787"/>
    <lineage>
        <taxon>Bacteria</taxon>
        <taxon>Bacillati</taxon>
        <taxon>Actinomycetota</taxon>
        <taxon>Actinomycetes</taxon>
        <taxon>Streptosporangiales</taxon>
        <taxon>Streptosporangiaceae</taxon>
        <taxon>Nonomuraea</taxon>
    </lineage>
</organism>
<dbReference type="InterPro" id="IPR016181">
    <property type="entry name" value="Acyl_CoA_acyltransferase"/>
</dbReference>
<feature type="domain" description="N-acetyltransferase" evidence="2">
    <location>
        <begin position="240"/>
        <end position="301"/>
    </location>
</feature>
<dbReference type="InterPro" id="IPR000182">
    <property type="entry name" value="GNAT_dom"/>
</dbReference>
<name>A0ABW1CLC3_9ACTN</name>
<protein>
    <submittedName>
        <fullName evidence="3">GNAT family N-acetyltransferase</fullName>
    </submittedName>
</protein>
<feature type="compositionally biased region" description="Basic and acidic residues" evidence="1">
    <location>
        <begin position="156"/>
        <end position="194"/>
    </location>
</feature>
<sequence>MTRDVDLLRIELGVIWRLDERGRLPGPEDMVFGVAADGIVAAVSAGVPDPLADRLLDLAARGKPSPFGTPPDVLEDCRALLGGDSVSVSGGPSYAVNPPVRYDVPVEVLRSDDPAHVRRVRPLRPDNWEPGEWDELCDGGEGAPWAMIVEHGQTTRHAEPATHRETARQREPARHEQAPEGGHGEPATHGEPARQGEPARYGEPARHEQAPEGGHIAGHEQAARVSGLAGGRQVVAICHSARNTPAGAEAGTWTSPAYRGRGYAAITTAAWAELLPGIQLFYSTSADNHSSQRVAARLGLRGIGWLWKLTV</sequence>
<keyword evidence="4" id="KW-1185">Reference proteome</keyword>
<evidence type="ECO:0000256" key="1">
    <source>
        <dbReference type="SAM" id="MobiDB-lite"/>
    </source>
</evidence>
<evidence type="ECO:0000313" key="4">
    <source>
        <dbReference type="Proteomes" id="UP001596058"/>
    </source>
</evidence>
<dbReference type="Gene3D" id="3.40.630.30">
    <property type="match status" value="1"/>
</dbReference>
<dbReference type="SUPFAM" id="SSF55729">
    <property type="entry name" value="Acyl-CoA N-acyltransferases (Nat)"/>
    <property type="match status" value="1"/>
</dbReference>
<reference evidence="4" key="1">
    <citation type="journal article" date="2019" name="Int. J. Syst. Evol. Microbiol.">
        <title>The Global Catalogue of Microorganisms (GCM) 10K type strain sequencing project: providing services to taxonomists for standard genome sequencing and annotation.</title>
        <authorList>
            <consortium name="The Broad Institute Genomics Platform"/>
            <consortium name="The Broad Institute Genome Sequencing Center for Infectious Disease"/>
            <person name="Wu L."/>
            <person name="Ma J."/>
        </authorList>
    </citation>
    <scope>NUCLEOTIDE SEQUENCE [LARGE SCALE GENOMIC DNA]</scope>
    <source>
        <strain evidence="4">CCUG 53903</strain>
    </source>
</reference>
<evidence type="ECO:0000259" key="2">
    <source>
        <dbReference type="Pfam" id="PF13302"/>
    </source>
</evidence>
<proteinExistence type="predicted"/>
<dbReference type="EMBL" id="JBHSPA010000026">
    <property type="protein sequence ID" value="MFC5826580.1"/>
    <property type="molecule type" value="Genomic_DNA"/>
</dbReference>
<dbReference type="RefSeq" id="WP_379516095.1">
    <property type="nucleotide sequence ID" value="NZ_JBHSPA010000026.1"/>
</dbReference>
<evidence type="ECO:0000313" key="3">
    <source>
        <dbReference type="EMBL" id="MFC5826580.1"/>
    </source>
</evidence>